<dbReference type="EMBL" id="VBAP01000118">
    <property type="protein sequence ID" value="TMI71255.1"/>
    <property type="molecule type" value="Genomic_DNA"/>
</dbReference>
<dbReference type="GO" id="GO:1904680">
    <property type="term" value="F:peptide transmembrane transporter activity"/>
    <property type="evidence" value="ECO:0007669"/>
    <property type="project" value="TreeGrafter"/>
</dbReference>
<dbReference type="CDD" id="cd08512">
    <property type="entry name" value="PBP2_NikA_DppA_OppA_like_7"/>
    <property type="match status" value="1"/>
</dbReference>
<dbReference type="AlphaFoldDB" id="A0A537IIZ9"/>
<reference evidence="2 3" key="1">
    <citation type="journal article" date="2019" name="Nat. Microbiol.">
        <title>Mediterranean grassland soil C-N compound turnover is dependent on rainfall and depth, and is mediated by genomically divergent microorganisms.</title>
        <authorList>
            <person name="Diamond S."/>
            <person name="Andeer P.F."/>
            <person name="Li Z."/>
            <person name="Crits-Christoph A."/>
            <person name="Burstein D."/>
            <person name="Anantharaman K."/>
            <person name="Lane K.R."/>
            <person name="Thomas B.C."/>
            <person name="Pan C."/>
            <person name="Northen T.R."/>
            <person name="Banfield J.F."/>
        </authorList>
    </citation>
    <scope>NUCLEOTIDE SEQUENCE [LARGE SCALE GENOMIC DNA]</scope>
    <source>
        <strain evidence="2">NP_8</strain>
    </source>
</reference>
<protein>
    <submittedName>
        <fullName evidence="2">ABC transporter substrate-binding protein</fullName>
    </submittedName>
</protein>
<sequence>MVGDPWEGNAAESQRRTVRMSLKRRLLMLLVFTLAVALTGVNGVAQGQAVKNPDTLIVQSFGDVATLDPAVAYDTVSSGTFLWNIYETLIFFNGGRTDLYEPMLATEVPSVANGGISADGKTYTFKIRQGVKFHDGSVMTTDDVRYSLMRFMLLDADGGPSWILLASILGFDVQSTRDDNGKLLPDIWDRVNQAIQVKGNSVVITLKDPYGPFLNIMASWSMVVSKRFVVKNGGWDGAKTNVAQYNNPPKPEDATLFDKSDGTGPFKLDSWDHATGNVTLTRFDGYWRAPAKLSRIVIQKVEEFGPRRLALQNGDADIIDVSRADQPAVTGISGVRIVDDLAQLSTNNALFMNLNVNAEGNPDIGTGKLDGNGIPPNFFSDVHVRRAFAHLFDRQAFIDQALRGKGRIANGPIPFGMLGYNPRGKWYEVSKDKAIAEFKEAWGGQVWNNGFKFSVLYNSGNVTRQTEAQMVKEAAESLNPKFKIDTRGVTWSSILGLMNQKKLPMFIIGWAADYADPDNFAVPFMHSTGTYPGRQSYKNPEADRLIEQAGKETDAKKREALYFRIQEIAYQDVPTIYTAYPTAFVVMRSWVKGWYHNPMFFQTWQDAYRLSKGQ</sequence>
<dbReference type="InterPro" id="IPR000914">
    <property type="entry name" value="SBP_5_dom"/>
</dbReference>
<comment type="caution">
    <text evidence="2">The sequence shown here is derived from an EMBL/GenBank/DDBJ whole genome shotgun (WGS) entry which is preliminary data.</text>
</comment>
<dbReference type="PANTHER" id="PTHR30290">
    <property type="entry name" value="PERIPLASMIC BINDING COMPONENT OF ABC TRANSPORTER"/>
    <property type="match status" value="1"/>
</dbReference>
<dbReference type="Gene3D" id="3.40.190.10">
    <property type="entry name" value="Periplasmic binding protein-like II"/>
    <property type="match status" value="1"/>
</dbReference>
<proteinExistence type="predicted"/>
<organism evidence="2 3">
    <name type="scientific">Candidatus Segetimicrobium genomatis</name>
    <dbReference type="NCBI Taxonomy" id="2569760"/>
    <lineage>
        <taxon>Bacteria</taxon>
        <taxon>Bacillati</taxon>
        <taxon>Candidatus Sysuimicrobiota</taxon>
        <taxon>Candidatus Sysuimicrobiia</taxon>
        <taxon>Candidatus Sysuimicrobiales</taxon>
        <taxon>Candidatus Segetimicrobiaceae</taxon>
        <taxon>Candidatus Segetimicrobium</taxon>
    </lineage>
</organism>
<dbReference type="Proteomes" id="UP000318834">
    <property type="component" value="Unassembled WGS sequence"/>
</dbReference>
<evidence type="ECO:0000313" key="2">
    <source>
        <dbReference type="EMBL" id="TMI71255.1"/>
    </source>
</evidence>
<gene>
    <name evidence="2" type="ORF">E6H05_12855</name>
</gene>
<evidence type="ECO:0000313" key="3">
    <source>
        <dbReference type="Proteomes" id="UP000318834"/>
    </source>
</evidence>
<dbReference type="GO" id="GO:0015833">
    <property type="term" value="P:peptide transport"/>
    <property type="evidence" value="ECO:0007669"/>
    <property type="project" value="TreeGrafter"/>
</dbReference>
<evidence type="ECO:0000259" key="1">
    <source>
        <dbReference type="Pfam" id="PF00496"/>
    </source>
</evidence>
<dbReference type="GO" id="GO:0043190">
    <property type="term" value="C:ATP-binding cassette (ABC) transporter complex"/>
    <property type="evidence" value="ECO:0007669"/>
    <property type="project" value="InterPro"/>
</dbReference>
<dbReference type="InterPro" id="IPR030678">
    <property type="entry name" value="Peptide/Ni-bd"/>
</dbReference>
<dbReference type="Gene3D" id="3.10.105.10">
    <property type="entry name" value="Dipeptide-binding Protein, Domain 3"/>
    <property type="match status" value="1"/>
</dbReference>
<dbReference type="PIRSF" id="PIRSF002741">
    <property type="entry name" value="MppA"/>
    <property type="match status" value="1"/>
</dbReference>
<dbReference type="Gene3D" id="3.90.76.10">
    <property type="entry name" value="Dipeptide-binding Protein, Domain 1"/>
    <property type="match status" value="1"/>
</dbReference>
<accession>A0A537IIZ9</accession>
<dbReference type="SUPFAM" id="SSF53850">
    <property type="entry name" value="Periplasmic binding protein-like II"/>
    <property type="match status" value="1"/>
</dbReference>
<name>A0A537IIZ9_9BACT</name>
<dbReference type="Pfam" id="PF00496">
    <property type="entry name" value="SBP_bac_5"/>
    <property type="match status" value="1"/>
</dbReference>
<dbReference type="PANTHER" id="PTHR30290:SF34">
    <property type="entry name" value="ABC TRANSPORTER, PERIPLASMIC OLIGO-PEPTIDE BINDING PROTEIN, PUTATIVE-RELATED"/>
    <property type="match status" value="1"/>
</dbReference>
<dbReference type="InterPro" id="IPR039424">
    <property type="entry name" value="SBP_5"/>
</dbReference>
<feature type="domain" description="Solute-binding protein family 5" evidence="1">
    <location>
        <begin position="101"/>
        <end position="530"/>
    </location>
</feature>
<dbReference type="GO" id="GO:0042597">
    <property type="term" value="C:periplasmic space"/>
    <property type="evidence" value="ECO:0007669"/>
    <property type="project" value="UniProtKB-ARBA"/>
</dbReference>